<accession>A0A3P8ZJ54</accession>
<comment type="function">
    <text evidence="8">Component of the Mediator complex, a coactivator involved in the regulated transcription of nearly all RNA polymerase II-dependent genes. Mediator functions as a bridge to convey information from gene-specific regulatory proteins to the basal RNA polymerase II transcription machinery. Mediator is recruited to promoters by direct interactions with regulatory proteins and serves as a scaffold for the assembly of a functional preinitiation complex with RNA polymerase II and the general transcription factors.</text>
</comment>
<dbReference type="RefSeq" id="XP_010898501.1">
    <property type="nucleotide sequence ID" value="XM_010900199.5"/>
</dbReference>
<evidence type="ECO:0000256" key="10">
    <source>
        <dbReference type="SAM" id="Coils"/>
    </source>
</evidence>
<evidence type="ECO:0000256" key="9">
    <source>
        <dbReference type="ARBA" id="ARBA00031981"/>
    </source>
</evidence>
<dbReference type="RefSeq" id="XP_010898499.1">
    <property type="nucleotide sequence ID" value="XM_010900197.4"/>
</dbReference>
<keyword evidence="10" id="KW-0175">Coiled coil</keyword>
<dbReference type="Bgee" id="ENSELUG00000005493">
    <property type="expression patterns" value="Expressed in muscle tissue and 15 other cell types or tissues"/>
</dbReference>
<evidence type="ECO:0000256" key="3">
    <source>
        <dbReference type="ARBA" id="ARBA00019664"/>
    </source>
</evidence>
<evidence type="ECO:0000256" key="1">
    <source>
        <dbReference type="ARBA" id="ARBA00004123"/>
    </source>
</evidence>
<keyword evidence="6" id="KW-0804">Transcription</keyword>
<proteinExistence type="inferred from homology"/>
<dbReference type="GO" id="GO:0016592">
    <property type="term" value="C:mediator complex"/>
    <property type="evidence" value="ECO:0007669"/>
    <property type="project" value="TreeGrafter"/>
</dbReference>
<dbReference type="GO" id="GO:0003712">
    <property type="term" value="F:transcription coregulator activity"/>
    <property type="evidence" value="ECO:0007669"/>
    <property type="project" value="TreeGrafter"/>
</dbReference>
<reference evidence="11" key="3">
    <citation type="submission" date="2025-08" db="UniProtKB">
        <authorList>
            <consortium name="Ensembl"/>
        </authorList>
    </citation>
    <scope>IDENTIFICATION</scope>
</reference>
<evidence type="ECO:0000256" key="2">
    <source>
        <dbReference type="ARBA" id="ARBA00010606"/>
    </source>
</evidence>
<evidence type="ECO:0000256" key="8">
    <source>
        <dbReference type="ARBA" id="ARBA00025687"/>
    </source>
</evidence>
<protein>
    <recommendedName>
        <fullName evidence="3">Mediator of RNA polymerase II transcription subunit 30</fullName>
    </recommendedName>
    <alternativeName>
        <fullName evidence="9">Mediator complex subunit 30</fullName>
    </alternativeName>
</protein>
<dbReference type="Proteomes" id="UP000265140">
    <property type="component" value="Chromosome 10"/>
</dbReference>
<dbReference type="GeneTree" id="ENSGT00390000010887"/>
<name>A0A3P8ZJ54_ESOLU</name>
<dbReference type="Ensembl" id="ENSELUT00000012539.3">
    <property type="protein sequence ID" value="ENSELUP00000028771.1"/>
    <property type="gene ID" value="ENSELUG00000005493.3"/>
</dbReference>
<keyword evidence="12" id="KW-1185">Reference proteome</keyword>
<dbReference type="AlphaFoldDB" id="A0A3P8ZJ54"/>
<dbReference type="RefSeq" id="XP_010898500.1">
    <property type="nucleotide sequence ID" value="XM_010900198.4"/>
</dbReference>
<feature type="coiled-coil region" evidence="10">
    <location>
        <begin position="131"/>
        <end position="161"/>
    </location>
</feature>
<reference evidence="11" key="4">
    <citation type="submission" date="2025-09" db="UniProtKB">
        <authorList>
            <consortium name="Ensembl"/>
        </authorList>
    </citation>
    <scope>IDENTIFICATION</scope>
</reference>
<dbReference type="OrthoDB" id="10067025at2759"/>
<dbReference type="Pfam" id="PF11315">
    <property type="entry name" value="Med30"/>
    <property type="match status" value="1"/>
</dbReference>
<evidence type="ECO:0000313" key="12">
    <source>
        <dbReference type="Proteomes" id="UP000265140"/>
    </source>
</evidence>
<sequence length="170" mass="19696">MTTPPLVAFPGQQPHARDVNTASLCRIGQETVQDIVLRTMEIFQLLRNMQLPNGVTYHPNTHQDRLGKLQEHLRMLSVLFRKLRLVYDKCNQNCSGLDPVPPEQLIPYVEDDSSKHDEHLAGQTRPAPEDRREVLEVNKKLKQKNQQLKQIMDQLRNLIWEINSMLAVRS</sequence>
<reference evidence="11" key="2">
    <citation type="submission" date="2020-02" db="EMBL/GenBank/DDBJ databases">
        <title>Esox lucius (northern pike) genome, fEsoLuc1, primary haplotype.</title>
        <authorList>
            <person name="Myers G."/>
            <person name="Karagic N."/>
            <person name="Meyer A."/>
            <person name="Pippel M."/>
            <person name="Reichard M."/>
            <person name="Winkler S."/>
            <person name="Tracey A."/>
            <person name="Sims Y."/>
            <person name="Howe K."/>
            <person name="Rhie A."/>
            <person name="Formenti G."/>
            <person name="Durbin R."/>
            <person name="Fedrigo O."/>
            <person name="Jarvis E.D."/>
        </authorList>
    </citation>
    <scope>NUCLEOTIDE SEQUENCE [LARGE SCALE GENOMIC DNA]</scope>
</reference>
<keyword evidence="7" id="KW-0539">Nucleus</keyword>
<keyword evidence="4" id="KW-0805">Transcription regulation</keyword>
<comment type="subcellular location">
    <subcellularLocation>
        <location evidence="1">Nucleus</location>
    </subcellularLocation>
</comment>
<dbReference type="PANTHER" id="PTHR31705:SF5">
    <property type="entry name" value="MEDIATOR OF RNA POLYMERASE II TRANSCRIPTION SUBUNIT 30"/>
    <property type="match status" value="1"/>
</dbReference>
<dbReference type="InterPro" id="IPR021019">
    <property type="entry name" value="Mediator_Med30_met"/>
</dbReference>
<evidence type="ECO:0000256" key="4">
    <source>
        <dbReference type="ARBA" id="ARBA00023015"/>
    </source>
</evidence>
<dbReference type="GO" id="GO:0045893">
    <property type="term" value="P:positive regulation of DNA-templated transcription"/>
    <property type="evidence" value="ECO:0007669"/>
    <property type="project" value="TreeGrafter"/>
</dbReference>
<reference evidence="12" key="1">
    <citation type="journal article" date="2014" name="PLoS ONE">
        <title>The genome and linkage map of the northern pike (Esox lucius): conserved synteny revealed between the salmonid sister group and the Neoteleostei.</title>
        <authorList>
            <person name="Rondeau E.B."/>
            <person name="Minkley D.R."/>
            <person name="Leong J.S."/>
            <person name="Messmer A.M."/>
            <person name="Jantzen J.R."/>
            <person name="von Schalburg K.R."/>
            <person name="Lemon C."/>
            <person name="Bird N.H."/>
            <person name="Koop B.F."/>
        </authorList>
    </citation>
    <scope>NUCLEOTIDE SEQUENCE</scope>
</reference>
<dbReference type="GeneID" id="105027866"/>
<keyword evidence="5" id="KW-0010">Activator</keyword>
<dbReference type="KEGG" id="els:105027866"/>
<dbReference type="OMA" id="IWDVNAM"/>
<evidence type="ECO:0000256" key="7">
    <source>
        <dbReference type="ARBA" id="ARBA00023242"/>
    </source>
</evidence>
<evidence type="ECO:0000256" key="6">
    <source>
        <dbReference type="ARBA" id="ARBA00023163"/>
    </source>
</evidence>
<comment type="similarity">
    <text evidence="2">Belongs to the Mediator complex subunit 30 family.</text>
</comment>
<evidence type="ECO:0000256" key="5">
    <source>
        <dbReference type="ARBA" id="ARBA00023159"/>
    </source>
</evidence>
<dbReference type="CTD" id="90390"/>
<dbReference type="PANTHER" id="PTHR31705">
    <property type="entry name" value="MEDIATOR OF RNA POLYMERASE II TRANSCRIPTION SUBUNIT 30"/>
    <property type="match status" value="1"/>
</dbReference>
<gene>
    <name evidence="11" type="primary">MED30</name>
</gene>
<organism evidence="11 12">
    <name type="scientific">Esox lucius</name>
    <name type="common">Northern pike</name>
    <dbReference type="NCBI Taxonomy" id="8010"/>
    <lineage>
        <taxon>Eukaryota</taxon>
        <taxon>Metazoa</taxon>
        <taxon>Chordata</taxon>
        <taxon>Craniata</taxon>
        <taxon>Vertebrata</taxon>
        <taxon>Euteleostomi</taxon>
        <taxon>Actinopterygii</taxon>
        <taxon>Neopterygii</taxon>
        <taxon>Teleostei</taxon>
        <taxon>Protacanthopterygii</taxon>
        <taxon>Esociformes</taxon>
        <taxon>Esocidae</taxon>
        <taxon>Esox</taxon>
    </lineage>
</organism>
<evidence type="ECO:0000313" key="11">
    <source>
        <dbReference type="Ensembl" id="ENSELUP00000028771.1"/>
    </source>
</evidence>